<name>A0A4C1XM71_EUMVA</name>
<dbReference type="AlphaFoldDB" id="A0A4C1XM71"/>
<dbReference type="SUPFAM" id="SSF57756">
    <property type="entry name" value="Retrovirus zinc finger-like domains"/>
    <property type="match status" value="1"/>
</dbReference>
<sequence length="278" mass="32007">MTAISLTLPLDLRLTRENPEKKSRTVPLLMCRPQWRRDVVTYTHHRHPPWSRRQRTVLFEHRHTPIVIIGAICRIHVELHDAAARRDHQVTRYCYALETEKPSKVGIRGLPVDTAPDIIVSELQELDFPAKYVRPIPPQKGRPGCLFYVRLGHMDQDRFQKLYELNTLLNMPGITIEGWRGREGLPQCHRCQAFGHSSVNCHRPQRCVRCGEGHIAADCTKPRDQGPTRANCQVPHPASDRRCPVFLREARQRGNIIPPPYGLRKFPLQNIDSSVKAE</sequence>
<organism evidence="2 3">
    <name type="scientific">Eumeta variegata</name>
    <name type="common">Bagworm moth</name>
    <name type="synonym">Eumeta japonica</name>
    <dbReference type="NCBI Taxonomy" id="151549"/>
    <lineage>
        <taxon>Eukaryota</taxon>
        <taxon>Metazoa</taxon>
        <taxon>Ecdysozoa</taxon>
        <taxon>Arthropoda</taxon>
        <taxon>Hexapoda</taxon>
        <taxon>Insecta</taxon>
        <taxon>Pterygota</taxon>
        <taxon>Neoptera</taxon>
        <taxon>Endopterygota</taxon>
        <taxon>Lepidoptera</taxon>
        <taxon>Glossata</taxon>
        <taxon>Ditrysia</taxon>
        <taxon>Tineoidea</taxon>
        <taxon>Psychidae</taxon>
        <taxon>Oiketicinae</taxon>
        <taxon>Eumeta</taxon>
    </lineage>
</organism>
<reference evidence="2 3" key="1">
    <citation type="journal article" date="2019" name="Commun. Biol.">
        <title>The bagworm genome reveals a unique fibroin gene that provides high tensile strength.</title>
        <authorList>
            <person name="Kono N."/>
            <person name="Nakamura H."/>
            <person name="Ohtoshi R."/>
            <person name="Tomita M."/>
            <person name="Numata K."/>
            <person name="Arakawa K."/>
        </authorList>
    </citation>
    <scope>NUCLEOTIDE SEQUENCE [LARGE SCALE GENOMIC DNA]</scope>
</reference>
<dbReference type="InterPro" id="IPR036875">
    <property type="entry name" value="Znf_CCHC_sf"/>
</dbReference>
<gene>
    <name evidence="2" type="primary">ORF1</name>
    <name evidence="2" type="ORF">EVAR_89940_1</name>
</gene>
<evidence type="ECO:0000259" key="1">
    <source>
        <dbReference type="SMART" id="SM00343"/>
    </source>
</evidence>
<dbReference type="STRING" id="151549.A0A4C1XM71"/>
<evidence type="ECO:0000313" key="2">
    <source>
        <dbReference type="EMBL" id="GBP64861.1"/>
    </source>
</evidence>
<dbReference type="SMART" id="SM00343">
    <property type="entry name" value="ZnF_C2HC"/>
    <property type="match status" value="2"/>
</dbReference>
<dbReference type="Proteomes" id="UP000299102">
    <property type="component" value="Unassembled WGS sequence"/>
</dbReference>
<dbReference type="EMBL" id="BGZK01000911">
    <property type="protein sequence ID" value="GBP64861.1"/>
    <property type="molecule type" value="Genomic_DNA"/>
</dbReference>
<accession>A0A4C1XM71</accession>
<dbReference type="GO" id="GO:0003676">
    <property type="term" value="F:nucleic acid binding"/>
    <property type="evidence" value="ECO:0007669"/>
    <property type="project" value="InterPro"/>
</dbReference>
<dbReference type="InterPro" id="IPR001878">
    <property type="entry name" value="Znf_CCHC"/>
</dbReference>
<protein>
    <submittedName>
        <fullName evidence="2">Nucleic-acid-binding protein from transposon X-element</fullName>
    </submittedName>
</protein>
<dbReference type="OrthoDB" id="6631058at2759"/>
<evidence type="ECO:0000313" key="3">
    <source>
        <dbReference type="Proteomes" id="UP000299102"/>
    </source>
</evidence>
<dbReference type="Gene3D" id="4.10.60.10">
    <property type="entry name" value="Zinc finger, CCHC-type"/>
    <property type="match status" value="1"/>
</dbReference>
<proteinExistence type="predicted"/>
<keyword evidence="3" id="KW-1185">Reference proteome</keyword>
<comment type="caution">
    <text evidence="2">The sequence shown here is derived from an EMBL/GenBank/DDBJ whole genome shotgun (WGS) entry which is preliminary data.</text>
</comment>
<dbReference type="GO" id="GO:0008270">
    <property type="term" value="F:zinc ion binding"/>
    <property type="evidence" value="ECO:0007669"/>
    <property type="project" value="InterPro"/>
</dbReference>
<feature type="domain" description="CCHC-type" evidence="1">
    <location>
        <begin position="187"/>
        <end position="203"/>
    </location>
</feature>
<feature type="domain" description="CCHC-type" evidence="1">
    <location>
        <begin position="206"/>
        <end position="221"/>
    </location>
</feature>